<dbReference type="AlphaFoldDB" id="A0A645GPX7"/>
<comment type="caution">
    <text evidence="1">The sequence shown here is derived from an EMBL/GenBank/DDBJ whole genome shotgun (WGS) entry which is preliminary data.</text>
</comment>
<proteinExistence type="predicted"/>
<name>A0A645GPX7_9ZZZZ</name>
<sequence length="136" mass="15544">MVFQCPDGVRGRLLRRIKKSQVADQHHVALIFYSKGACQRRIALLGQGDDAQPLLVQVVHCFQDIAAQLVRQRLRCAPYFRVGADGEHFFHSTLGNDLSFTRFILYHRRQAATGKIKGDLIHLDIIFGKVEELRVF</sequence>
<evidence type="ECO:0000313" key="1">
    <source>
        <dbReference type="EMBL" id="MPN28725.1"/>
    </source>
</evidence>
<protein>
    <submittedName>
        <fullName evidence="1">Uncharacterized protein</fullName>
    </submittedName>
</protein>
<dbReference type="EMBL" id="VSSQ01079108">
    <property type="protein sequence ID" value="MPN28725.1"/>
    <property type="molecule type" value="Genomic_DNA"/>
</dbReference>
<reference evidence="1" key="1">
    <citation type="submission" date="2019-08" db="EMBL/GenBank/DDBJ databases">
        <authorList>
            <person name="Kucharzyk K."/>
            <person name="Murdoch R.W."/>
            <person name="Higgins S."/>
            <person name="Loffler F."/>
        </authorList>
    </citation>
    <scope>NUCLEOTIDE SEQUENCE</scope>
</reference>
<gene>
    <name evidence="1" type="ORF">SDC9_176170</name>
</gene>
<organism evidence="1">
    <name type="scientific">bioreactor metagenome</name>
    <dbReference type="NCBI Taxonomy" id="1076179"/>
    <lineage>
        <taxon>unclassified sequences</taxon>
        <taxon>metagenomes</taxon>
        <taxon>ecological metagenomes</taxon>
    </lineage>
</organism>
<accession>A0A645GPX7</accession>